<dbReference type="RefSeq" id="WP_073173305.1">
    <property type="nucleotide sequence ID" value="NZ_FQZE01000040.1"/>
</dbReference>
<dbReference type="GO" id="GO:0005524">
    <property type="term" value="F:ATP binding"/>
    <property type="evidence" value="ECO:0007669"/>
    <property type="project" value="InterPro"/>
</dbReference>
<dbReference type="FunFam" id="2.60.260.20:FF:000005">
    <property type="entry name" value="Chaperone protein dnaJ 1, mitochondrial"/>
    <property type="match status" value="1"/>
</dbReference>
<dbReference type="InterPro" id="IPR012724">
    <property type="entry name" value="DnaJ"/>
</dbReference>
<feature type="binding site" evidence="12">
    <location>
        <position position="202"/>
    </location>
    <ligand>
        <name>Zn(2+)</name>
        <dbReference type="ChEBI" id="CHEBI:29105"/>
        <label>2</label>
    </ligand>
</feature>
<evidence type="ECO:0000256" key="3">
    <source>
        <dbReference type="ARBA" id="ARBA00022723"/>
    </source>
</evidence>
<dbReference type="InterPro" id="IPR002939">
    <property type="entry name" value="DnaJ_C"/>
</dbReference>
<dbReference type="AlphaFoldDB" id="A0A1M6N9N1"/>
<dbReference type="NCBIfam" id="NF010882">
    <property type="entry name" value="PRK14289.1"/>
    <property type="match status" value="1"/>
</dbReference>
<keyword evidence="3 12" id="KW-0479">Metal-binding</keyword>
<feature type="binding site" evidence="12">
    <location>
        <position position="159"/>
    </location>
    <ligand>
        <name>Zn(2+)</name>
        <dbReference type="ChEBI" id="CHEBI:29105"/>
        <label>1</label>
    </ligand>
</feature>
<dbReference type="GO" id="GO:0006260">
    <property type="term" value="P:DNA replication"/>
    <property type="evidence" value="ECO:0007669"/>
    <property type="project" value="UniProtKB-KW"/>
</dbReference>
<dbReference type="Pfam" id="PF00684">
    <property type="entry name" value="DnaJ_CXXCXGXG"/>
    <property type="match status" value="1"/>
</dbReference>
<evidence type="ECO:0000259" key="15">
    <source>
        <dbReference type="PROSITE" id="PS51188"/>
    </source>
</evidence>
<dbReference type="EMBL" id="FQZE01000040">
    <property type="protein sequence ID" value="SHJ92266.1"/>
    <property type="molecule type" value="Genomic_DNA"/>
</dbReference>
<feature type="zinc finger region" description="CR-type" evidence="13">
    <location>
        <begin position="143"/>
        <end position="225"/>
    </location>
</feature>
<dbReference type="HAMAP" id="MF_01152">
    <property type="entry name" value="DnaJ"/>
    <property type="match status" value="1"/>
</dbReference>
<gene>
    <name evidence="12" type="primary">dnaJ</name>
    <name evidence="16" type="ORF">SAMN05444280_14035</name>
</gene>
<feature type="binding site" evidence="12">
    <location>
        <position position="199"/>
    </location>
    <ligand>
        <name>Zn(2+)</name>
        <dbReference type="ChEBI" id="CHEBI:29105"/>
        <label>2</label>
    </ligand>
</feature>
<dbReference type="Pfam" id="PF01556">
    <property type="entry name" value="DnaJ_C"/>
    <property type="match status" value="1"/>
</dbReference>
<dbReference type="GO" id="GO:0031072">
    <property type="term" value="F:heat shock protein binding"/>
    <property type="evidence" value="ECO:0007669"/>
    <property type="project" value="InterPro"/>
</dbReference>
<evidence type="ECO:0000256" key="5">
    <source>
        <dbReference type="ARBA" id="ARBA00022771"/>
    </source>
</evidence>
<keyword evidence="8 12" id="KW-0143">Chaperone</keyword>
<feature type="binding site" evidence="12">
    <location>
        <position position="216"/>
    </location>
    <ligand>
        <name>Zn(2+)</name>
        <dbReference type="ChEBI" id="CHEBI:29105"/>
        <label>1</label>
    </ligand>
</feature>
<dbReference type="SMART" id="SM00271">
    <property type="entry name" value="DnaJ"/>
    <property type="match status" value="1"/>
</dbReference>
<comment type="domain">
    <text evidence="12">The J domain is necessary and sufficient to stimulate DnaK ATPase activity. Zinc center 1 plays an important role in the autonomous, DnaK-independent chaperone activity of DnaJ. Zinc center 2 is essential for interaction with DnaK and for DnaJ activity.</text>
</comment>
<reference evidence="16 17" key="1">
    <citation type="submission" date="2016-11" db="EMBL/GenBank/DDBJ databases">
        <authorList>
            <person name="Jaros S."/>
            <person name="Januszkiewicz K."/>
            <person name="Wedrychowicz H."/>
        </authorList>
    </citation>
    <scope>NUCLEOTIDE SEQUENCE [LARGE SCALE GENOMIC DNA]</scope>
    <source>
        <strain evidence="16 17">DSM 27063</strain>
    </source>
</reference>
<feature type="binding site" evidence="12">
    <location>
        <position position="176"/>
    </location>
    <ligand>
        <name>Zn(2+)</name>
        <dbReference type="ChEBI" id="CHEBI:29105"/>
        <label>2</label>
    </ligand>
</feature>
<dbReference type="PANTHER" id="PTHR43096:SF48">
    <property type="entry name" value="CHAPERONE PROTEIN DNAJ"/>
    <property type="match status" value="1"/>
</dbReference>
<comment type="similarity">
    <text evidence="10 12">Belongs to the DnaJ family.</text>
</comment>
<evidence type="ECO:0000256" key="4">
    <source>
        <dbReference type="ARBA" id="ARBA00022737"/>
    </source>
</evidence>
<evidence type="ECO:0000256" key="1">
    <source>
        <dbReference type="ARBA" id="ARBA00022490"/>
    </source>
</evidence>
<dbReference type="Proteomes" id="UP000184050">
    <property type="component" value="Unassembled WGS sequence"/>
</dbReference>
<dbReference type="SUPFAM" id="SSF46565">
    <property type="entry name" value="Chaperone J-domain"/>
    <property type="match status" value="1"/>
</dbReference>
<dbReference type="InterPro" id="IPR001623">
    <property type="entry name" value="DnaJ_domain"/>
</dbReference>
<dbReference type="PROSITE" id="PS51188">
    <property type="entry name" value="ZF_CR"/>
    <property type="match status" value="1"/>
</dbReference>
<evidence type="ECO:0000256" key="12">
    <source>
        <dbReference type="HAMAP-Rule" id="MF_01152"/>
    </source>
</evidence>
<sequence>MAKRDYYEVLEISKSATAEEIKKAYRKKALKYHPDKNPGDKAAEDKFKEAAEAYEVLRDPNKKQRYDQFGHAGVKGGAGGAGDFGGFSDIEDIFSAFGDIFGGHFGGFGGFGGGGGRQGGRRVARGSDLRVKVKLTLKEIANGTEKKIKVKKYVQCQHCNGTGAKNGSSYSNCSTCHGSGRVTRVTNTLLGQMQTASTCPTCHGEGQIITDKCNHCAGEGVMRDEEVINVKIPAGVGEGMQMNVSGKGNAARRGGINGDLLVVITEEEHPQLVRDGNNLIYNLFLSFPEITLGSTAEIPTVESKVKVKIEAGTQPEKILRLRGKGLPDVNGYGKGDLLVRVHVWIPKKLSDDDKKVLEKLQDSPAFQEGPSLSEKSFFEKMKDMF</sequence>
<evidence type="ECO:0000256" key="6">
    <source>
        <dbReference type="ARBA" id="ARBA00022833"/>
    </source>
</evidence>
<accession>A0A1M6N9N1</accession>
<dbReference type="CDD" id="cd06257">
    <property type="entry name" value="DnaJ"/>
    <property type="match status" value="1"/>
</dbReference>
<dbReference type="OrthoDB" id="9779889at2"/>
<keyword evidence="5 12" id="KW-0863">Zinc-finger</keyword>
<dbReference type="SUPFAM" id="SSF57938">
    <property type="entry name" value="DnaJ/Hsp40 cysteine-rich domain"/>
    <property type="match status" value="1"/>
</dbReference>
<keyword evidence="6 12" id="KW-0862">Zinc</keyword>
<dbReference type="PRINTS" id="PR00625">
    <property type="entry name" value="JDOMAIN"/>
</dbReference>
<evidence type="ECO:0000256" key="9">
    <source>
        <dbReference type="ARBA" id="ARBA00053423"/>
    </source>
</evidence>
<feature type="binding site" evidence="12">
    <location>
        <position position="173"/>
    </location>
    <ligand>
        <name>Zn(2+)</name>
        <dbReference type="ChEBI" id="CHEBI:29105"/>
        <label>2</label>
    </ligand>
</feature>
<dbReference type="Gene3D" id="1.10.287.110">
    <property type="entry name" value="DnaJ domain"/>
    <property type="match status" value="1"/>
</dbReference>
<dbReference type="InterPro" id="IPR001305">
    <property type="entry name" value="HSP_DnaJ_Cys-rich_dom"/>
</dbReference>
<feature type="binding site" evidence="12">
    <location>
        <position position="213"/>
    </location>
    <ligand>
        <name>Zn(2+)</name>
        <dbReference type="ChEBI" id="CHEBI:29105"/>
        <label>1</label>
    </ligand>
</feature>
<evidence type="ECO:0000256" key="2">
    <source>
        <dbReference type="ARBA" id="ARBA00022705"/>
    </source>
</evidence>
<dbReference type="InterPro" id="IPR036869">
    <property type="entry name" value="J_dom_sf"/>
</dbReference>
<proteinExistence type="inferred from homology"/>
<dbReference type="CDD" id="cd10719">
    <property type="entry name" value="DnaJ_zf"/>
    <property type="match status" value="1"/>
</dbReference>
<dbReference type="PANTHER" id="PTHR43096">
    <property type="entry name" value="DNAJ HOMOLOG 1, MITOCHONDRIAL-RELATED"/>
    <property type="match status" value="1"/>
</dbReference>
<dbReference type="STRING" id="1168035.SAMN05444280_14035"/>
<evidence type="ECO:0000313" key="17">
    <source>
        <dbReference type="Proteomes" id="UP000184050"/>
    </source>
</evidence>
<dbReference type="InterPro" id="IPR036410">
    <property type="entry name" value="HSP_DnaJ_Cys-rich_dom_sf"/>
</dbReference>
<keyword evidence="2 12" id="KW-0235">DNA replication</keyword>
<organism evidence="16 17">
    <name type="scientific">Tangfeifania diversioriginum</name>
    <dbReference type="NCBI Taxonomy" id="1168035"/>
    <lineage>
        <taxon>Bacteria</taxon>
        <taxon>Pseudomonadati</taxon>
        <taxon>Bacteroidota</taxon>
        <taxon>Bacteroidia</taxon>
        <taxon>Marinilabiliales</taxon>
        <taxon>Prolixibacteraceae</taxon>
        <taxon>Tangfeifania</taxon>
    </lineage>
</organism>
<feature type="repeat" description="CXXCXGXG motif" evidence="12">
    <location>
        <begin position="173"/>
        <end position="180"/>
    </location>
</feature>
<feature type="repeat" description="CXXCXGXG motif" evidence="12">
    <location>
        <begin position="156"/>
        <end position="163"/>
    </location>
</feature>
<evidence type="ECO:0000259" key="14">
    <source>
        <dbReference type="PROSITE" id="PS50076"/>
    </source>
</evidence>
<dbReference type="PROSITE" id="PS50076">
    <property type="entry name" value="DNAJ_2"/>
    <property type="match status" value="1"/>
</dbReference>
<dbReference type="Gene3D" id="2.10.230.10">
    <property type="entry name" value="Heat shock protein DnaJ, cysteine-rich domain"/>
    <property type="match status" value="1"/>
</dbReference>
<dbReference type="GO" id="GO:0009408">
    <property type="term" value="P:response to heat"/>
    <property type="evidence" value="ECO:0007669"/>
    <property type="project" value="InterPro"/>
</dbReference>
<feature type="repeat" description="CXXCXGXG motif" evidence="12">
    <location>
        <begin position="213"/>
        <end position="220"/>
    </location>
</feature>
<dbReference type="InterPro" id="IPR018253">
    <property type="entry name" value="DnaJ_domain_CS"/>
</dbReference>
<dbReference type="PROSITE" id="PS00636">
    <property type="entry name" value="DNAJ_1"/>
    <property type="match status" value="1"/>
</dbReference>
<dbReference type="FunFam" id="2.10.230.10:FF:000002">
    <property type="entry name" value="Molecular chaperone DnaJ"/>
    <property type="match status" value="1"/>
</dbReference>
<name>A0A1M6N9N1_9BACT</name>
<dbReference type="SUPFAM" id="SSF49493">
    <property type="entry name" value="HSP40/DnaJ peptide-binding domain"/>
    <property type="match status" value="2"/>
</dbReference>
<evidence type="ECO:0000256" key="7">
    <source>
        <dbReference type="ARBA" id="ARBA00023016"/>
    </source>
</evidence>
<comment type="subcellular location">
    <subcellularLocation>
        <location evidence="12">Cytoplasm</location>
    </subcellularLocation>
</comment>
<keyword evidence="4 12" id="KW-0677">Repeat</keyword>
<evidence type="ECO:0000313" key="16">
    <source>
        <dbReference type="EMBL" id="SHJ92266.1"/>
    </source>
</evidence>
<keyword evidence="17" id="KW-1185">Reference proteome</keyword>
<dbReference type="GO" id="GO:0042026">
    <property type="term" value="P:protein refolding"/>
    <property type="evidence" value="ECO:0007669"/>
    <property type="project" value="TreeGrafter"/>
</dbReference>
<dbReference type="Gene3D" id="2.60.260.20">
    <property type="entry name" value="Urease metallochaperone UreE, N-terminal domain"/>
    <property type="match status" value="2"/>
</dbReference>
<dbReference type="NCBIfam" id="TIGR02349">
    <property type="entry name" value="DnaJ_bact"/>
    <property type="match status" value="1"/>
</dbReference>
<evidence type="ECO:0000256" key="10">
    <source>
        <dbReference type="ARBA" id="ARBA00061004"/>
    </source>
</evidence>
<evidence type="ECO:0000256" key="11">
    <source>
        <dbReference type="ARBA" id="ARBA00067609"/>
    </source>
</evidence>
<feature type="domain" description="J" evidence="14">
    <location>
        <begin position="5"/>
        <end position="70"/>
    </location>
</feature>
<dbReference type="InterPro" id="IPR008971">
    <property type="entry name" value="HSP40/DnaJ_pept-bd"/>
</dbReference>
<keyword evidence="7 12" id="KW-0346">Stress response</keyword>
<protein>
    <recommendedName>
        <fullName evidence="11 12">Chaperone protein DnaJ</fullName>
    </recommendedName>
</protein>
<feature type="repeat" description="CXXCXGXG motif" evidence="12">
    <location>
        <begin position="199"/>
        <end position="206"/>
    </location>
</feature>
<comment type="cofactor">
    <cofactor evidence="12">
        <name>Zn(2+)</name>
        <dbReference type="ChEBI" id="CHEBI:29105"/>
    </cofactor>
    <text evidence="12">Binds 2 Zn(2+) ions per monomer.</text>
</comment>
<dbReference type="Pfam" id="PF00226">
    <property type="entry name" value="DnaJ"/>
    <property type="match status" value="1"/>
</dbReference>
<dbReference type="GO" id="GO:0051082">
    <property type="term" value="F:unfolded protein binding"/>
    <property type="evidence" value="ECO:0007669"/>
    <property type="project" value="UniProtKB-UniRule"/>
</dbReference>
<evidence type="ECO:0000256" key="8">
    <source>
        <dbReference type="ARBA" id="ARBA00023186"/>
    </source>
</evidence>
<dbReference type="CDD" id="cd10747">
    <property type="entry name" value="DnaJ_C"/>
    <property type="match status" value="1"/>
</dbReference>
<evidence type="ECO:0000256" key="13">
    <source>
        <dbReference type="PROSITE-ProRule" id="PRU00546"/>
    </source>
</evidence>
<dbReference type="GO" id="GO:0005737">
    <property type="term" value="C:cytoplasm"/>
    <property type="evidence" value="ECO:0007669"/>
    <property type="project" value="UniProtKB-SubCell"/>
</dbReference>
<feature type="binding site" evidence="12">
    <location>
        <position position="156"/>
    </location>
    <ligand>
        <name>Zn(2+)</name>
        <dbReference type="ChEBI" id="CHEBI:29105"/>
        <label>1</label>
    </ligand>
</feature>
<comment type="subunit">
    <text evidence="12">Homodimer.</text>
</comment>
<comment type="function">
    <text evidence="9 12">Participates actively in the response to hyperosmotic and heat shock by preventing the aggregation of stress-denatured proteins and by disaggregating proteins, also in an autonomous, DnaK-independent fashion. Unfolded proteins bind initially to DnaJ; upon interaction with the DnaJ-bound protein, DnaK hydrolyzes its bound ATP, resulting in the formation of a stable complex. GrpE releases ADP from DnaK; ATP binding to DnaK triggers the release of the substrate protein, thus completing the reaction cycle. Several rounds of ATP-dependent interactions between DnaJ, DnaK and GrpE are required for fully efficient folding. Also involved, together with DnaK and GrpE, in the DNA replication of plasmids through activation of initiation proteins.</text>
</comment>
<keyword evidence="1 12" id="KW-0963">Cytoplasm</keyword>
<dbReference type="FunFam" id="1.10.287.110:FF:000034">
    <property type="entry name" value="Chaperone protein DnaJ"/>
    <property type="match status" value="1"/>
</dbReference>
<dbReference type="GO" id="GO:0008270">
    <property type="term" value="F:zinc ion binding"/>
    <property type="evidence" value="ECO:0007669"/>
    <property type="project" value="UniProtKB-UniRule"/>
</dbReference>
<dbReference type="NCBIfam" id="NF008035">
    <property type="entry name" value="PRK10767.1"/>
    <property type="match status" value="1"/>
</dbReference>
<feature type="domain" description="CR-type" evidence="15">
    <location>
        <begin position="143"/>
        <end position="225"/>
    </location>
</feature>